<reference evidence="3 4" key="1">
    <citation type="submission" date="2015-10" db="EMBL/GenBank/DDBJ databases">
        <title>Full genome of DAOMC 229536 Phialocephala scopiformis, a fungal endophyte of spruce producing the potent anti-insectan compound rugulosin.</title>
        <authorList>
            <consortium name="DOE Joint Genome Institute"/>
            <person name="Walker A.K."/>
            <person name="Frasz S.L."/>
            <person name="Seifert K.A."/>
            <person name="Miller J.D."/>
            <person name="Mondo S.J."/>
            <person name="Labutti K."/>
            <person name="Lipzen A."/>
            <person name="Dockter R."/>
            <person name="Kennedy M."/>
            <person name="Grigoriev I.V."/>
            <person name="Spatafora J.W."/>
        </authorList>
    </citation>
    <scope>NUCLEOTIDE SEQUENCE [LARGE SCALE GENOMIC DNA]</scope>
    <source>
        <strain evidence="3 4">CBS 120377</strain>
    </source>
</reference>
<dbReference type="KEGG" id="psco:LY89DRAFT_739848"/>
<dbReference type="InParanoid" id="A0A194WSB8"/>
<feature type="domain" description="Apple" evidence="2">
    <location>
        <begin position="25"/>
        <end position="97"/>
    </location>
</feature>
<gene>
    <name evidence="3" type="ORF">LY89DRAFT_739848</name>
</gene>
<dbReference type="AlphaFoldDB" id="A0A194WSB8"/>
<name>A0A194WSB8_MOLSC</name>
<dbReference type="Proteomes" id="UP000070700">
    <property type="component" value="Unassembled WGS sequence"/>
</dbReference>
<dbReference type="InterPro" id="IPR003609">
    <property type="entry name" value="Pan_app"/>
</dbReference>
<feature type="signal peptide" evidence="1">
    <location>
        <begin position="1"/>
        <end position="19"/>
    </location>
</feature>
<sequence>MLFNAPKLALLALISSVSAQAGLNCSVKGYDTGKHPAYYVNSTITTPAACKAYCAASVASKCSSFAVGGGCLLYNVTVNGNVNPMNTSTFTFYDEACTV</sequence>
<dbReference type="EMBL" id="KQ947428">
    <property type="protein sequence ID" value="KUJ10863.1"/>
    <property type="molecule type" value="Genomic_DNA"/>
</dbReference>
<evidence type="ECO:0000256" key="1">
    <source>
        <dbReference type="SAM" id="SignalP"/>
    </source>
</evidence>
<feature type="chain" id="PRO_5008267402" description="Apple domain-containing protein" evidence="1">
    <location>
        <begin position="20"/>
        <end position="99"/>
    </location>
</feature>
<proteinExistence type="predicted"/>
<evidence type="ECO:0000313" key="4">
    <source>
        <dbReference type="Proteomes" id="UP000070700"/>
    </source>
</evidence>
<evidence type="ECO:0000259" key="2">
    <source>
        <dbReference type="PROSITE" id="PS50948"/>
    </source>
</evidence>
<dbReference type="OrthoDB" id="3548363at2759"/>
<keyword evidence="1" id="KW-0732">Signal</keyword>
<dbReference type="PROSITE" id="PS50948">
    <property type="entry name" value="PAN"/>
    <property type="match status" value="1"/>
</dbReference>
<dbReference type="GeneID" id="28830239"/>
<evidence type="ECO:0000313" key="3">
    <source>
        <dbReference type="EMBL" id="KUJ10863.1"/>
    </source>
</evidence>
<organism evidence="3 4">
    <name type="scientific">Mollisia scopiformis</name>
    <name type="common">Conifer needle endophyte fungus</name>
    <name type="synonym">Phialocephala scopiformis</name>
    <dbReference type="NCBI Taxonomy" id="149040"/>
    <lineage>
        <taxon>Eukaryota</taxon>
        <taxon>Fungi</taxon>
        <taxon>Dikarya</taxon>
        <taxon>Ascomycota</taxon>
        <taxon>Pezizomycotina</taxon>
        <taxon>Leotiomycetes</taxon>
        <taxon>Helotiales</taxon>
        <taxon>Mollisiaceae</taxon>
        <taxon>Mollisia</taxon>
    </lineage>
</organism>
<dbReference type="RefSeq" id="XP_018065218.1">
    <property type="nucleotide sequence ID" value="XM_018220513.1"/>
</dbReference>
<accession>A0A194WSB8</accession>
<keyword evidence="4" id="KW-1185">Reference proteome</keyword>
<protein>
    <recommendedName>
        <fullName evidence="2">Apple domain-containing protein</fullName>
    </recommendedName>
</protein>